<dbReference type="Gene3D" id="3.40.190.290">
    <property type="match status" value="1"/>
</dbReference>
<dbReference type="FunFam" id="1.10.10.10:FF:000001">
    <property type="entry name" value="LysR family transcriptional regulator"/>
    <property type="match status" value="1"/>
</dbReference>
<gene>
    <name evidence="6" type="ORF">G3574_12640</name>
</gene>
<keyword evidence="4" id="KW-0804">Transcription</keyword>
<dbReference type="SUPFAM" id="SSF53850">
    <property type="entry name" value="Periplasmic binding protein-like II"/>
    <property type="match status" value="1"/>
</dbReference>
<evidence type="ECO:0000256" key="3">
    <source>
        <dbReference type="ARBA" id="ARBA00023125"/>
    </source>
</evidence>
<dbReference type="PROSITE" id="PS50931">
    <property type="entry name" value="HTH_LYSR"/>
    <property type="match status" value="1"/>
</dbReference>
<dbReference type="InterPro" id="IPR058163">
    <property type="entry name" value="LysR-type_TF_proteobact-type"/>
</dbReference>
<evidence type="ECO:0000256" key="2">
    <source>
        <dbReference type="ARBA" id="ARBA00023015"/>
    </source>
</evidence>
<comment type="similarity">
    <text evidence="1">Belongs to the LysR transcriptional regulatory family.</text>
</comment>
<reference evidence="6 7" key="1">
    <citation type="submission" date="2020-02" db="EMBL/GenBank/DDBJ databases">
        <authorList>
            <person name="Kim M.K."/>
        </authorList>
    </citation>
    <scope>NUCLEOTIDE SEQUENCE [LARGE SCALE GENOMIC DNA]</scope>
    <source>
        <strain evidence="6 7">17J57-3</strain>
    </source>
</reference>
<dbReference type="InterPro" id="IPR036390">
    <property type="entry name" value="WH_DNA-bd_sf"/>
</dbReference>
<dbReference type="GO" id="GO:0006351">
    <property type="term" value="P:DNA-templated transcription"/>
    <property type="evidence" value="ECO:0007669"/>
    <property type="project" value="TreeGrafter"/>
</dbReference>
<evidence type="ECO:0000313" key="7">
    <source>
        <dbReference type="Proteomes" id="UP000482155"/>
    </source>
</evidence>
<dbReference type="EMBL" id="JAAIVB010000041">
    <property type="protein sequence ID" value="NEX61927.1"/>
    <property type="molecule type" value="Genomic_DNA"/>
</dbReference>
<dbReference type="PANTHER" id="PTHR30537">
    <property type="entry name" value="HTH-TYPE TRANSCRIPTIONAL REGULATOR"/>
    <property type="match status" value="1"/>
</dbReference>
<dbReference type="AlphaFoldDB" id="A0A6B3SMJ1"/>
<evidence type="ECO:0000256" key="1">
    <source>
        <dbReference type="ARBA" id="ARBA00009437"/>
    </source>
</evidence>
<dbReference type="CDD" id="cd08422">
    <property type="entry name" value="PBP2_CrgA_like"/>
    <property type="match status" value="1"/>
</dbReference>
<proteinExistence type="inferred from homology"/>
<keyword evidence="7" id="KW-1185">Reference proteome</keyword>
<protein>
    <submittedName>
        <fullName evidence="6">LysR family transcriptional regulator</fullName>
    </submittedName>
</protein>
<dbReference type="Pfam" id="PF00126">
    <property type="entry name" value="HTH_1"/>
    <property type="match status" value="1"/>
</dbReference>
<dbReference type="PANTHER" id="PTHR30537:SF5">
    <property type="entry name" value="HTH-TYPE TRANSCRIPTIONAL ACTIVATOR TTDR-RELATED"/>
    <property type="match status" value="1"/>
</dbReference>
<sequence length="298" mass="32290">MDIVAGMKVFVAVVESGSFAGAAHRLDMSRAMASKSVAALEDHLGTRLLNRTTRRLSLTEAGMAFHERSVQILADIWEAEQVAGRMAAEPRGTLKVSMPLTYALHRLGSLVAQYVARYPKVKLDLSLSDRKVDLVEEGYDVAIRIARLPESGLIARKLGTVHSVIAGAPSYLARHGRPGVPADLSKHVCLGYALASLGEEWRLKGPDGIVSVRGTGSIRADNGDILRLAALAGGGLIFQPRFIVEDDLRAGRLERVLEDYTSEELGIHAVYPSRRHLSAKVRTFVDFLAAEMQETPGG</sequence>
<comment type="caution">
    <text evidence="6">The sequence shown here is derived from an EMBL/GenBank/DDBJ whole genome shotgun (WGS) entry which is preliminary data.</text>
</comment>
<name>A0A6B3SMJ1_9BURK</name>
<dbReference type="InterPro" id="IPR005119">
    <property type="entry name" value="LysR_subst-bd"/>
</dbReference>
<evidence type="ECO:0000256" key="4">
    <source>
        <dbReference type="ARBA" id="ARBA00023163"/>
    </source>
</evidence>
<dbReference type="Pfam" id="PF03466">
    <property type="entry name" value="LysR_substrate"/>
    <property type="match status" value="1"/>
</dbReference>
<dbReference type="FunFam" id="3.40.190.290:FF:000001">
    <property type="entry name" value="Transcriptional regulator, LysR family"/>
    <property type="match status" value="1"/>
</dbReference>
<dbReference type="InterPro" id="IPR000847">
    <property type="entry name" value="LysR_HTH_N"/>
</dbReference>
<organism evidence="6 7">
    <name type="scientific">Noviherbaspirillum galbum</name>
    <dbReference type="NCBI Taxonomy" id="2709383"/>
    <lineage>
        <taxon>Bacteria</taxon>
        <taxon>Pseudomonadati</taxon>
        <taxon>Pseudomonadota</taxon>
        <taxon>Betaproteobacteria</taxon>
        <taxon>Burkholderiales</taxon>
        <taxon>Oxalobacteraceae</taxon>
        <taxon>Noviherbaspirillum</taxon>
    </lineage>
</organism>
<evidence type="ECO:0000259" key="5">
    <source>
        <dbReference type="PROSITE" id="PS50931"/>
    </source>
</evidence>
<dbReference type="Gene3D" id="1.10.10.10">
    <property type="entry name" value="Winged helix-like DNA-binding domain superfamily/Winged helix DNA-binding domain"/>
    <property type="match status" value="1"/>
</dbReference>
<accession>A0A6B3SMJ1</accession>
<dbReference type="GO" id="GO:0043565">
    <property type="term" value="F:sequence-specific DNA binding"/>
    <property type="evidence" value="ECO:0007669"/>
    <property type="project" value="TreeGrafter"/>
</dbReference>
<evidence type="ECO:0000313" key="6">
    <source>
        <dbReference type="EMBL" id="NEX61927.1"/>
    </source>
</evidence>
<dbReference type="Proteomes" id="UP000482155">
    <property type="component" value="Unassembled WGS sequence"/>
</dbReference>
<feature type="domain" description="HTH lysR-type" evidence="5">
    <location>
        <begin position="1"/>
        <end position="59"/>
    </location>
</feature>
<keyword evidence="2" id="KW-0805">Transcription regulation</keyword>
<dbReference type="InterPro" id="IPR036388">
    <property type="entry name" value="WH-like_DNA-bd_sf"/>
</dbReference>
<keyword evidence="3" id="KW-0238">DNA-binding</keyword>
<dbReference type="SUPFAM" id="SSF46785">
    <property type="entry name" value="Winged helix' DNA-binding domain"/>
    <property type="match status" value="1"/>
</dbReference>
<dbReference type="GO" id="GO:0003700">
    <property type="term" value="F:DNA-binding transcription factor activity"/>
    <property type="evidence" value="ECO:0007669"/>
    <property type="project" value="InterPro"/>
</dbReference>